<reference evidence="1 2" key="1">
    <citation type="journal article" date="2018" name="Front. Plant Sci.">
        <title>Red Clover (Trifolium pratense) and Zigzag Clover (T. medium) - A Picture of Genomic Similarities and Differences.</title>
        <authorList>
            <person name="Dluhosova J."/>
            <person name="Istvanek J."/>
            <person name="Nedelnik J."/>
            <person name="Repkova J."/>
        </authorList>
    </citation>
    <scope>NUCLEOTIDE SEQUENCE [LARGE SCALE GENOMIC DNA]</scope>
    <source>
        <strain evidence="2">cv. 10/8</strain>
        <tissue evidence="1">Leaf</tissue>
    </source>
</reference>
<accession>A0A392UII7</accession>
<organism evidence="1 2">
    <name type="scientific">Trifolium medium</name>
    <dbReference type="NCBI Taxonomy" id="97028"/>
    <lineage>
        <taxon>Eukaryota</taxon>
        <taxon>Viridiplantae</taxon>
        <taxon>Streptophyta</taxon>
        <taxon>Embryophyta</taxon>
        <taxon>Tracheophyta</taxon>
        <taxon>Spermatophyta</taxon>
        <taxon>Magnoliopsida</taxon>
        <taxon>eudicotyledons</taxon>
        <taxon>Gunneridae</taxon>
        <taxon>Pentapetalae</taxon>
        <taxon>rosids</taxon>
        <taxon>fabids</taxon>
        <taxon>Fabales</taxon>
        <taxon>Fabaceae</taxon>
        <taxon>Papilionoideae</taxon>
        <taxon>50 kb inversion clade</taxon>
        <taxon>NPAAA clade</taxon>
        <taxon>Hologalegina</taxon>
        <taxon>IRL clade</taxon>
        <taxon>Trifolieae</taxon>
        <taxon>Trifolium</taxon>
    </lineage>
</organism>
<comment type="caution">
    <text evidence="1">The sequence shown here is derived from an EMBL/GenBank/DDBJ whole genome shotgun (WGS) entry which is preliminary data.</text>
</comment>
<name>A0A392UII7_9FABA</name>
<proteinExistence type="predicted"/>
<dbReference type="AlphaFoldDB" id="A0A392UII7"/>
<protein>
    <submittedName>
        <fullName evidence="1">Uncharacterized protein</fullName>
    </submittedName>
</protein>
<feature type="non-terminal residue" evidence="1">
    <location>
        <position position="51"/>
    </location>
</feature>
<evidence type="ECO:0000313" key="1">
    <source>
        <dbReference type="EMBL" id="MCI73439.1"/>
    </source>
</evidence>
<keyword evidence="2" id="KW-1185">Reference proteome</keyword>
<sequence>MGHVRKTDIGCEGIIRGSDGEWFSSFAKRIVHGNAYIAELWGVFEGLHMLK</sequence>
<dbReference type="EMBL" id="LXQA010838475">
    <property type="protein sequence ID" value="MCI73439.1"/>
    <property type="molecule type" value="Genomic_DNA"/>
</dbReference>
<dbReference type="Proteomes" id="UP000265520">
    <property type="component" value="Unassembled WGS sequence"/>
</dbReference>
<evidence type="ECO:0000313" key="2">
    <source>
        <dbReference type="Proteomes" id="UP000265520"/>
    </source>
</evidence>